<dbReference type="Proteomes" id="UP000075225">
    <property type="component" value="Unassembled WGS sequence"/>
</dbReference>
<feature type="non-terminal residue" evidence="1">
    <location>
        <position position="1"/>
    </location>
</feature>
<dbReference type="AlphaFoldDB" id="A0A151GYN1"/>
<dbReference type="VEuPathDB" id="ToxoDB:TGPRC2_427950"/>
<proteinExistence type="predicted"/>
<sequence>ERSEFTRFGIRRLWRVAAPHGPAFFPYESRRVPARMVATRVLARGLTPLWHELSTCWVWRRHMARPLYGMRLVESMRVWVRGCWLCVVVQSLCEIVGRFVQVLDVREEENPGACSVLWCNCRTT</sequence>
<organism evidence="1 2">
    <name type="scientific">Toxoplasma gondii TgCatPRC2</name>
    <dbReference type="NCBI Taxonomy" id="1130821"/>
    <lineage>
        <taxon>Eukaryota</taxon>
        <taxon>Sar</taxon>
        <taxon>Alveolata</taxon>
        <taxon>Apicomplexa</taxon>
        <taxon>Conoidasida</taxon>
        <taxon>Coccidia</taxon>
        <taxon>Eucoccidiorida</taxon>
        <taxon>Eimeriorina</taxon>
        <taxon>Sarcocystidae</taxon>
        <taxon>Toxoplasma</taxon>
    </lineage>
</organism>
<comment type="caution">
    <text evidence="1">The sequence shown here is derived from an EMBL/GenBank/DDBJ whole genome shotgun (WGS) entry which is preliminary data.</text>
</comment>
<protein>
    <submittedName>
        <fullName evidence="1">Uncharacterized protein</fullName>
    </submittedName>
</protein>
<reference evidence="2" key="1">
    <citation type="submission" date="2016-03" db="EMBL/GenBank/DDBJ databases">
        <authorList>
            <person name="Sibley D."/>
            <person name="Venepally P."/>
            <person name="Karamycheva S."/>
            <person name="Hadjithomas M."/>
            <person name="Khan A."/>
            <person name="Brunk B."/>
            <person name="Roos D."/>
            <person name="Caler E."/>
            <person name="Lorenzi H."/>
        </authorList>
    </citation>
    <scope>NUCLEOTIDE SEQUENCE [LARGE SCALE GENOMIC DNA]</scope>
    <source>
        <strain evidence="2">TgCatPRC2</strain>
    </source>
</reference>
<accession>A0A151GYN1</accession>
<dbReference type="EMBL" id="AHZP02003157">
    <property type="protein sequence ID" value="KYK62219.1"/>
    <property type="molecule type" value="Genomic_DNA"/>
</dbReference>
<gene>
    <name evidence="1" type="ORF">TGPRC2_427950</name>
</gene>
<evidence type="ECO:0000313" key="2">
    <source>
        <dbReference type="Proteomes" id="UP000075225"/>
    </source>
</evidence>
<evidence type="ECO:0000313" key="1">
    <source>
        <dbReference type="EMBL" id="KYK62219.1"/>
    </source>
</evidence>
<name>A0A151GYN1_TOXGO</name>